<dbReference type="EMBL" id="KI685884">
    <property type="protein sequence ID" value="ETK88520.1"/>
    <property type="molecule type" value="Genomic_DNA"/>
</dbReference>
<accession>W2H1U6</accession>
<gene>
    <name evidence="2" type="ORF">L915_07242</name>
</gene>
<evidence type="ECO:0000256" key="1">
    <source>
        <dbReference type="SAM" id="MobiDB-lite"/>
    </source>
</evidence>
<dbReference type="AlphaFoldDB" id="W2H1U6"/>
<name>W2H1U6_PHYNI</name>
<protein>
    <submittedName>
        <fullName evidence="2">Uncharacterized protein</fullName>
    </submittedName>
</protein>
<dbReference type="VEuPathDB" id="FungiDB:PPTG_09933"/>
<feature type="region of interest" description="Disordered" evidence="1">
    <location>
        <begin position="1"/>
        <end position="26"/>
    </location>
</feature>
<sequence length="78" mass="8513">MGPTNWYRPAGTTYGSNADHPGGSSNQWARSIPNLLGANLGAGSERFLQTKYACTEDANGTEWGAPMWKLKLQKKKQV</sequence>
<organism evidence="2">
    <name type="scientific">Phytophthora nicotianae</name>
    <name type="common">Potato buckeye rot agent</name>
    <name type="synonym">Phytophthora parasitica</name>
    <dbReference type="NCBI Taxonomy" id="4792"/>
    <lineage>
        <taxon>Eukaryota</taxon>
        <taxon>Sar</taxon>
        <taxon>Stramenopiles</taxon>
        <taxon>Oomycota</taxon>
        <taxon>Peronosporomycetes</taxon>
        <taxon>Peronosporales</taxon>
        <taxon>Peronosporaceae</taxon>
        <taxon>Phytophthora</taxon>
    </lineage>
</organism>
<dbReference type="Proteomes" id="UP000053236">
    <property type="component" value="Unassembled WGS sequence"/>
</dbReference>
<reference evidence="2" key="1">
    <citation type="submission" date="2013-11" db="EMBL/GenBank/DDBJ databases">
        <title>The Genome Sequence of Phytophthora parasitica CJ02B3.</title>
        <authorList>
            <consortium name="The Broad Institute Genomics Platform"/>
            <person name="Russ C."/>
            <person name="Tyler B."/>
            <person name="Panabieres F."/>
            <person name="Shan W."/>
            <person name="Tripathy S."/>
            <person name="Grunwald N."/>
            <person name="Machado M."/>
            <person name="Johnson C.S."/>
            <person name="Arredondo F."/>
            <person name="Hong C."/>
            <person name="Coffey M."/>
            <person name="Young S.K."/>
            <person name="Zeng Q."/>
            <person name="Gargeya S."/>
            <person name="Fitzgerald M."/>
            <person name="Abouelleil A."/>
            <person name="Alvarado L."/>
            <person name="Chapman S.B."/>
            <person name="Gainer-Dewar J."/>
            <person name="Goldberg J."/>
            <person name="Griggs A."/>
            <person name="Gujja S."/>
            <person name="Hansen M."/>
            <person name="Howarth C."/>
            <person name="Imamovic A."/>
            <person name="Ireland A."/>
            <person name="Larimer J."/>
            <person name="McCowan C."/>
            <person name="Murphy C."/>
            <person name="Pearson M."/>
            <person name="Poon T.W."/>
            <person name="Priest M."/>
            <person name="Roberts A."/>
            <person name="Saif S."/>
            <person name="Shea T."/>
            <person name="Sykes S."/>
            <person name="Wortman J."/>
            <person name="Nusbaum C."/>
            <person name="Birren B."/>
        </authorList>
    </citation>
    <scope>NUCLEOTIDE SEQUENCE [LARGE SCALE GENOMIC DNA]</scope>
    <source>
        <strain evidence="2">CJ02B3</strain>
    </source>
</reference>
<proteinExistence type="predicted"/>
<evidence type="ECO:0000313" key="2">
    <source>
        <dbReference type="EMBL" id="ETK88520.1"/>
    </source>
</evidence>